<dbReference type="AlphaFoldDB" id="W8ZAK0"/>
<reference evidence="1" key="2">
    <citation type="submission" date="2014-01" db="EMBL/GenBank/DDBJ databases">
        <authorList>
            <person name="Aslett M."/>
        </authorList>
    </citation>
    <scope>NUCLEOTIDE SEQUENCE [LARGE SCALE GENOMIC DNA]</scope>
    <source>
        <strain evidence="1">DB27</strain>
    </source>
</reference>
<dbReference type="RefSeq" id="WP_230478669.1">
    <property type="nucleotide sequence ID" value="NZ_HG810024.1"/>
</dbReference>
<evidence type="ECO:0000313" key="1">
    <source>
        <dbReference type="EMBL" id="CDN39465.1"/>
    </source>
</evidence>
<dbReference type="HOGENOM" id="CLU_2178626_0_0_9"/>
<dbReference type="EMBL" id="HG810024">
    <property type="protein sequence ID" value="CDN39465.1"/>
    <property type="molecule type" value="Genomic_DNA"/>
</dbReference>
<accession>W8ZAK0</accession>
<dbReference type="Proteomes" id="UP000030682">
    <property type="component" value="Unassembled WGS sequence"/>
</dbReference>
<proteinExistence type="predicted"/>
<gene>
    <name evidence="1" type="ORF">BTDB27_p000128</name>
</gene>
<organism evidence="1">
    <name type="scientific">Bacillus thuringiensis DB27</name>
    <dbReference type="NCBI Taxonomy" id="1431339"/>
    <lineage>
        <taxon>Bacteria</taxon>
        <taxon>Bacillati</taxon>
        <taxon>Bacillota</taxon>
        <taxon>Bacilli</taxon>
        <taxon>Bacillales</taxon>
        <taxon>Bacillaceae</taxon>
        <taxon>Bacillus</taxon>
        <taxon>Bacillus cereus group</taxon>
    </lineage>
</organism>
<reference evidence="1" key="1">
    <citation type="submission" date="2014-01" db="EMBL/GenBank/DDBJ databases">
        <title>Draft genome sequence of highly nematicidal Bacillus thuringiensis DB27.</title>
        <authorList>
            <person name="Iatsenko I."/>
            <person name="Pickard D."/>
            <person name="Corton C."/>
            <person name="Dougan G."/>
            <person name="Sommer R.J."/>
        </authorList>
    </citation>
    <scope>NUCLEOTIDE SEQUENCE [LARGE SCALE GENOMIC DNA]</scope>
    <source>
        <strain evidence="1">DB27</strain>
    </source>
</reference>
<protein>
    <submittedName>
        <fullName evidence="1">Uncharacterized protein</fullName>
    </submittedName>
</protein>
<name>W8ZAK0_BACTU</name>
<sequence length="109" mass="13086">MYNEYRIKEVGKPTIYLADRGMKRHITDPDTYNRIFKNQDGILTFRSLYTIQNGRSIDQDMRLVRFEKGSELYFLDKDATGKPMKRWITSLSILNKYVFHTKWRVLQNS</sequence>